<organism evidence="5 6">
    <name type="scientific">Bifidobacterium pseudolongum PV8-2</name>
    <dbReference type="NCBI Taxonomy" id="1447715"/>
    <lineage>
        <taxon>Bacteria</taxon>
        <taxon>Bacillati</taxon>
        <taxon>Actinomycetota</taxon>
        <taxon>Actinomycetes</taxon>
        <taxon>Bifidobacteriales</taxon>
        <taxon>Bifidobacteriaceae</taxon>
        <taxon>Bifidobacterium</taxon>
    </lineage>
</organism>
<dbReference type="PIRSF" id="PIRSF000126">
    <property type="entry name" value="11-beta-HSD1"/>
    <property type="match status" value="1"/>
</dbReference>
<evidence type="ECO:0000256" key="3">
    <source>
        <dbReference type="RuleBase" id="RU000363"/>
    </source>
</evidence>
<dbReference type="Proteomes" id="UP000030636">
    <property type="component" value="Chromosome"/>
</dbReference>
<evidence type="ECO:0000256" key="2">
    <source>
        <dbReference type="ARBA" id="ARBA00023002"/>
    </source>
</evidence>
<dbReference type="HOGENOM" id="CLU_010194_2_1_11"/>
<evidence type="ECO:0000256" key="4">
    <source>
        <dbReference type="SAM" id="Phobius"/>
    </source>
</evidence>
<name>A0A0A7IB99_9BIFI</name>
<protein>
    <submittedName>
        <fullName evidence="5">Short-chain dehydrogenase</fullName>
    </submittedName>
</protein>
<dbReference type="AlphaFoldDB" id="A0A0A7IB99"/>
<dbReference type="PANTHER" id="PTHR44196">
    <property type="entry name" value="DEHYDROGENASE/REDUCTASE SDR FAMILY MEMBER 7B"/>
    <property type="match status" value="1"/>
</dbReference>
<keyword evidence="4" id="KW-0812">Transmembrane</keyword>
<keyword evidence="4" id="KW-0472">Membrane</keyword>
<sequence>MTTLITGASGSIGAQLALLCAQHDDELLITGRNADKLAAVKANLERDYHGKVTAITLDLAQPDAAARLEQYTVERHITIDTLINDAGFGDWATFLDMDDDHMRAMMQVNMVTLAELCHRFGRRMRTRGHGRILNIASVAAALPGPYMAMYYATKAFVRSLSVALAYELRGTGVTCTVVCPGPVSTGFERAANMHGRNFFTMVKPSTPQAVARFAYAKMQAGSALAYSGAFAKLTALGVRGVPTRLAARCAAYMNGGDPHTSR</sequence>
<evidence type="ECO:0000313" key="6">
    <source>
        <dbReference type="Proteomes" id="UP000030636"/>
    </source>
</evidence>
<dbReference type="Gene3D" id="3.40.50.720">
    <property type="entry name" value="NAD(P)-binding Rossmann-like Domain"/>
    <property type="match status" value="1"/>
</dbReference>
<keyword evidence="4" id="KW-1133">Transmembrane helix</keyword>
<dbReference type="STRING" id="1447715.AH67_05730"/>
<dbReference type="SUPFAM" id="SSF51735">
    <property type="entry name" value="NAD(P)-binding Rossmann-fold domains"/>
    <property type="match status" value="1"/>
</dbReference>
<dbReference type="InterPro" id="IPR036291">
    <property type="entry name" value="NAD(P)-bd_dom_sf"/>
</dbReference>
<dbReference type="CDD" id="cd05233">
    <property type="entry name" value="SDR_c"/>
    <property type="match status" value="1"/>
</dbReference>
<accession>A0A0A7IB99</accession>
<keyword evidence="2" id="KW-0560">Oxidoreductase</keyword>
<dbReference type="GO" id="GO:0016491">
    <property type="term" value="F:oxidoreductase activity"/>
    <property type="evidence" value="ECO:0007669"/>
    <property type="project" value="UniProtKB-KW"/>
</dbReference>
<dbReference type="Pfam" id="PF00106">
    <property type="entry name" value="adh_short"/>
    <property type="match status" value="1"/>
</dbReference>
<keyword evidence="6" id="KW-1185">Reference proteome</keyword>
<proteinExistence type="inferred from homology"/>
<evidence type="ECO:0000313" key="5">
    <source>
        <dbReference type="EMBL" id="AIZ16465.1"/>
    </source>
</evidence>
<dbReference type="KEGG" id="bpsp:AH67_05730"/>
<reference evidence="5 6" key="1">
    <citation type="journal article" date="2015" name="Genome Announc.">
        <title>Bifidobacterium pseudolongum Strain PV8-2, Isolated from a Stool Sample of an Anemic Kenyan Infant.</title>
        <authorList>
            <person name="Vazquez-Gutierrez P."/>
            <person name="Lacroix C."/>
            <person name="Chassard C."/>
            <person name="Klumpp J."/>
            <person name="Stevens M.J."/>
            <person name="Jans C."/>
        </authorList>
    </citation>
    <scope>NUCLEOTIDE SEQUENCE [LARGE SCALE GENOMIC DNA]</scope>
    <source>
        <strain evidence="5 6">PV8-2</strain>
    </source>
</reference>
<dbReference type="PANTHER" id="PTHR44196:SF2">
    <property type="entry name" value="SHORT-CHAIN DEHYDROGENASE-RELATED"/>
    <property type="match status" value="1"/>
</dbReference>
<comment type="similarity">
    <text evidence="1 3">Belongs to the short-chain dehydrogenases/reductases (SDR) family.</text>
</comment>
<dbReference type="PRINTS" id="PR00081">
    <property type="entry name" value="GDHRDH"/>
</dbReference>
<evidence type="ECO:0000256" key="1">
    <source>
        <dbReference type="ARBA" id="ARBA00006484"/>
    </source>
</evidence>
<gene>
    <name evidence="5" type="ORF">AH67_05730</name>
</gene>
<dbReference type="GO" id="GO:0016020">
    <property type="term" value="C:membrane"/>
    <property type="evidence" value="ECO:0007669"/>
    <property type="project" value="TreeGrafter"/>
</dbReference>
<dbReference type="RefSeq" id="WP_022858635.1">
    <property type="nucleotide sequence ID" value="NZ_CP007457.1"/>
</dbReference>
<dbReference type="OrthoDB" id="9797538at2"/>
<dbReference type="InterPro" id="IPR002347">
    <property type="entry name" value="SDR_fam"/>
</dbReference>
<feature type="transmembrane region" description="Helical" evidence="4">
    <location>
        <begin position="132"/>
        <end position="152"/>
    </location>
</feature>
<dbReference type="PRINTS" id="PR00080">
    <property type="entry name" value="SDRFAMILY"/>
</dbReference>
<dbReference type="EMBL" id="CP007457">
    <property type="protein sequence ID" value="AIZ16465.1"/>
    <property type="molecule type" value="Genomic_DNA"/>
</dbReference>